<dbReference type="Proteomes" id="UP000179807">
    <property type="component" value="Unassembled WGS sequence"/>
</dbReference>
<dbReference type="GO" id="GO:0005085">
    <property type="term" value="F:guanyl-nucleotide exchange factor activity"/>
    <property type="evidence" value="ECO:0007669"/>
    <property type="project" value="InterPro"/>
</dbReference>
<comment type="caution">
    <text evidence="3">The sequence shown here is derived from an EMBL/GenBank/DDBJ whole genome shotgun (WGS) entry which is preliminary data.</text>
</comment>
<dbReference type="GeneID" id="94834013"/>
<feature type="region of interest" description="Disordered" evidence="1">
    <location>
        <begin position="1153"/>
        <end position="1173"/>
    </location>
</feature>
<dbReference type="SMART" id="SM00325">
    <property type="entry name" value="RhoGEF"/>
    <property type="match status" value="1"/>
</dbReference>
<dbReference type="PANTHER" id="PTHR12673">
    <property type="entry name" value="FACIOGENITAL DYSPLASIA PROTEIN"/>
    <property type="match status" value="1"/>
</dbReference>
<dbReference type="InterPro" id="IPR051092">
    <property type="entry name" value="FYVE_RhoGEF_PH"/>
</dbReference>
<dbReference type="InterPro" id="IPR035899">
    <property type="entry name" value="DBL_dom_sf"/>
</dbReference>
<organism evidence="3 4">
    <name type="scientific">Tritrichomonas foetus</name>
    <dbReference type="NCBI Taxonomy" id="1144522"/>
    <lineage>
        <taxon>Eukaryota</taxon>
        <taxon>Metamonada</taxon>
        <taxon>Parabasalia</taxon>
        <taxon>Tritrichomonadida</taxon>
        <taxon>Tritrichomonadidae</taxon>
        <taxon>Tritrichomonas</taxon>
    </lineage>
</organism>
<accession>A0A1J4KPW2</accession>
<protein>
    <recommendedName>
        <fullName evidence="2">DH domain-containing protein</fullName>
    </recommendedName>
</protein>
<dbReference type="OrthoDB" id="432528at2759"/>
<dbReference type="InterPro" id="IPR000219">
    <property type="entry name" value="DH_dom"/>
</dbReference>
<dbReference type="Pfam" id="PF24681">
    <property type="entry name" value="Kelch_KLHDC2_KLHL20_DRC7"/>
    <property type="match status" value="1"/>
</dbReference>
<dbReference type="CDD" id="cd00160">
    <property type="entry name" value="RhoGEF"/>
    <property type="match status" value="1"/>
</dbReference>
<dbReference type="Gene3D" id="2.120.10.80">
    <property type="entry name" value="Kelch-type beta propeller"/>
    <property type="match status" value="1"/>
</dbReference>
<dbReference type="InterPro" id="IPR015915">
    <property type="entry name" value="Kelch-typ_b-propeller"/>
</dbReference>
<dbReference type="EMBL" id="MLAK01000551">
    <property type="protein sequence ID" value="OHT12936.1"/>
    <property type="molecule type" value="Genomic_DNA"/>
</dbReference>
<sequence length="1344" mass="154124">MSRFVCLANDSGPNLCVSVDDIINETTASIQKKFRLDASNLWLRTSYFMVCLSPDETPFSACPQLASTHKVGAYDLPDCFLLQSSYINPDTFFLFIDINVLNSDSNSNDSINSNGSDSKKNDNSSKTQFFEKSEDAKKKFTNVYKNVSIPIMCVEINVDDCENTTVNQIISKFLNSSKIDFEISKFYIDGIECTDFESIVECLDFPRLKMDIILNESGYKRIKQRANIVNEIIETENAYLDDLKQIQNYWEPTMKNKKLLLKEEHEFVFKDINSIIKSHNEFYAALKSCNNGYSTLIGSVFLQFIDVLRVSLHYIASFSRIQDIINLKKQTRQFSAALAELQERLDGRDIMSYLITPVQRMPRYMLFMRELCKYTPTNHPDYFRIQYAMEMVEELTKNAESQSERAKQQTLLYQLQEKLKKQNITIVDAYRRIVKSYIIKIEVLKKEQPAILYLCNDLIMIIKEKGKNTSLLYKTKVTTFHYVPILGDFCSLMFLTTSKENGYQQVKLTFTSCDEYNDFMTCLMIQRNDQLKQIGNHRFLIWSLDAVSEMIPSMCKMSSVPGKDLIVFYGGVEGQQRKISSVFRTYDRDLLARSNAFVSKMTTTESGYNGRYGHTMTYLNGSLYLIGGYYIENNTKQFFSEIKKICILNGSWVTCFPRNKVNLVGHTCVVHGANLYIFGGKGENKVLSSSVYEIDTINQKFTEYNVSNLKCEIPPPRCNHSAIVYQNKMYIFGGKGEKSLLNDLWSFEFESQTWTKEKLIFAQKSLNNNSTTKNRNEFLARKKHMAFVFGNEMIIICGKTSNPTAPSFSINLQTLTVNKVIDAGNVPISLRSANGGIFNDSLVIYGGIEDKDPLSNVYTVQISQTWLDDVNKTKKEQQNNYLFSVTDWEMYTETKKNFSALTNRTTFIPKVVVKPRKITFLPTKNSGQNALLYRSSERFANIPLANPAARTQVFGKEKRPMSLSPLTFSQLNDVKVVTIANIKEKPADNESSSIENNNEETNDSNHENNDNVDPLEESPFNSNINENVNNENENHISDKILNQSENRNENGNDFVNETDKKITAVSQEPIKTSDIHVPVQIIVERKKMRQSVPPNMIVQLNDELQNAILIENHVQNNGNIKSNCEKMKNDSDDSSNSSYDNYIIPQRLKTKYPRRMTKIDPRGKNDQKKKSHDLDTDKLILQNLQNHQSHQNQLIEEQQEKEVILPKKLQQMKYAEDHKEEIKPKKKWKPNALKKQLSASPSNLKLTSNIRASAFFKLTRSTASFKNVIMKDNIHTNLSDDTPMVLYESKSSSDNIHPTNEKSLNSNLKQPSTNITANKAHNKKKKWTPVSSKNKKKTSTKNDK</sequence>
<dbReference type="Pfam" id="PF00621">
    <property type="entry name" value="RhoGEF"/>
    <property type="match status" value="1"/>
</dbReference>
<evidence type="ECO:0000259" key="2">
    <source>
        <dbReference type="PROSITE" id="PS50010"/>
    </source>
</evidence>
<dbReference type="RefSeq" id="XP_068366072.1">
    <property type="nucleotide sequence ID" value="XM_068499309.1"/>
</dbReference>
<proteinExistence type="predicted"/>
<dbReference type="GO" id="GO:0005737">
    <property type="term" value="C:cytoplasm"/>
    <property type="evidence" value="ECO:0007669"/>
    <property type="project" value="TreeGrafter"/>
</dbReference>
<dbReference type="VEuPathDB" id="TrichDB:TRFO_16974"/>
<dbReference type="PROSITE" id="PS50010">
    <property type="entry name" value="DH_2"/>
    <property type="match status" value="1"/>
</dbReference>
<evidence type="ECO:0000313" key="3">
    <source>
        <dbReference type="EMBL" id="OHT12936.1"/>
    </source>
</evidence>
<dbReference type="SUPFAM" id="SSF117281">
    <property type="entry name" value="Kelch motif"/>
    <property type="match status" value="1"/>
</dbReference>
<dbReference type="Gene3D" id="1.20.900.10">
    <property type="entry name" value="Dbl homology (DH) domain"/>
    <property type="match status" value="1"/>
</dbReference>
<evidence type="ECO:0000313" key="4">
    <source>
        <dbReference type="Proteomes" id="UP000179807"/>
    </source>
</evidence>
<keyword evidence="4" id="KW-1185">Reference proteome</keyword>
<gene>
    <name evidence="3" type="ORF">TRFO_16974</name>
</gene>
<feature type="compositionally biased region" description="Polar residues" evidence="1">
    <location>
        <begin position="1289"/>
        <end position="1319"/>
    </location>
</feature>
<feature type="compositionally biased region" description="Basic and acidic residues" evidence="1">
    <location>
        <begin position="1157"/>
        <end position="1173"/>
    </location>
</feature>
<feature type="region of interest" description="Disordered" evidence="1">
    <location>
        <begin position="986"/>
        <end position="1030"/>
    </location>
</feature>
<feature type="region of interest" description="Disordered" evidence="1">
    <location>
        <begin position="1289"/>
        <end position="1344"/>
    </location>
</feature>
<dbReference type="PANTHER" id="PTHR12673:SF159">
    <property type="entry name" value="LD03170P"/>
    <property type="match status" value="1"/>
</dbReference>
<feature type="compositionally biased region" description="Basic residues" evidence="1">
    <location>
        <begin position="1320"/>
        <end position="1344"/>
    </location>
</feature>
<feature type="compositionally biased region" description="Low complexity" evidence="1">
    <location>
        <begin position="1021"/>
        <end position="1030"/>
    </location>
</feature>
<reference evidence="3" key="1">
    <citation type="submission" date="2016-10" db="EMBL/GenBank/DDBJ databases">
        <authorList>
            <person name="Benchimol M."/>
            <person name="Almeida L.G."/>
            <person name="Vasconcelos A.T."/>
            <person name="Perreira-Neves A."/>
            <person name="Rosa I.A."/>
            <person name="Tasca T."/>
            <person name="Bogo M.R."/>
            <person name="de Souza W."/>
        </authorList>
    </citation>
    <scope>NUCLEOTIDE SEQUENCE [LARGE SCALE GENOMIC DNA]</scope>
    <source>
        <strain evidence="3">K</strain>
    </source>
</reference>
<feature type="domain" description="DH" evidence="2">
    <location>
        <begin position="224"/>
        <end position="402"/>
    </location>
</feature>
<evidence type="ECO:0000256" key="1">
    <source>
        <dbReference type="SAM" id="MobiDB-lite"/>
    </source>
</evidence>
<name>A0A1J4KPW2_9EUKA</name>
<dbReference type="SUPFAM" id="SSF48065">
    <property type="entry name" value="DBL homology domain (DH-domain)"/>
    <property type="match status" value="1"/>
</dbReference>